<evidence type="ECO:0000313" key="3">
    <source>
        <dbReference type="Proteomes" id="UP000219338"/>
    </source>
</evidence>
<organism evidence="2 3">
    <name type="scientific">Armillaria ostoyae</name>
    <name type="common">Armillaria root rot fungus</name>
    <dbReference type="NCBI Taxonomy" id="47428"/>
    <lineage>
        <taxon>Eukaryota</taxon>
        <taxon>Fungi</taxon>
        <taxon>Dikarya</taxon>
        <taxon>Basidiomycota</taxon>
        <taxon>Agaricomycotina</taxon>
        <taxon>Agaricomycetes</taxon>
        <taxon>Agaricomycetidae</taxon>
        <taxon>Agaricales</taxon>
        <taxon>Marasmiineae</taxon>
        <taxon>Physalacriaceae</taxon>
        <taxon>Armillaria</taxon>
    </lineage>
</organism>
<proteinExistence type="predicted"/>
<feature type="signal peptide" evidence="1">
    <location>
        <begin position="1"/>
        <end position="19"/>
    </location>
</feature>
<dbReference type="STRING" id="47428.A0A284QWJ0"/>
<evidence type="ECO:0000256" key="1">
    <source>
        <dbReference type="SAM" id="SignalP"/>
    </source>
</evidence>
<name>A0A284QWJ0_ARMOS</name>
<dbReference type="Proteomes" id="UP000219338">
    <property type="component" value="Unassembled WGS sequence"/>
</dbReference>
<keyword evidence="1" id="KW-0732">Signal</keyword>
<sequence>MAANILISALAPFPFLSLAVPLLMPVSSIFPLLEEKYPLFPLDSLRPLTHSGAALIDDMPLSALLNELHLTPHLLDGRRGLGPQLWMAVGRGLPEYLGAELKRATEKAEAQKAKLEALECKLGIRMNTPGQSELTPLAGKKHCFEDMECLQQSKEYQELVIEFKKGEDICIEIMMTEEYM</sequence>
<evidence type="ECO:0000313" key="2">
    <source>
        <dbReference type="EMBL" id="SJL00840.1"/>
    </source>
</evidence>
<accession>A0A284QWJ0</accession>
<reference evidence="3" key="1">
    <citation type="journal article" date="2017" name="Nat. Ecol. Evol.">
        <title>Genome expansion and lineage-specific genetic innovations in the forest pathogenic fungi Armillaria.</title>
        <authorList>
            <person name="Sipos G."/>
            <person name="Prasanna A.N."/>
            <person name="Walter M.C."/>
            <person name="O'Connor E."/>
            <person name="Balint B."/>
            <person name="Krizsan K."/>
            <person name="Kiss B."/>
            <person name="Hess J."/>
            <person name="Varga T."/>
            <person name="Slot J."/>
            <person name="Riley R."/>
            <person name="Boka B."/>
            <person name="Rigling D."/>
            <person name="Barry K."/>
            <person name="Lee J."/>
            <person name="Mihaltcheva S."/>
            <person name="LaButti K."/>
            <person name="Lipzen A."/>
            <person name="Waldron R."/>
            <person name="Moloney N.M."/>
            <person name="Sperisen C."/>
            <person name="Kredics L."/>
            <person name="Vagvoelgyi C."/>
            <person name="Patrignani A."/>
            <person name="Fitzpatrick D."/>
            <person name="Nagy I."/>
            <person name="Doyle S."/>
            <person name="Anderson J.B."/>
            <person name="Grigoriev I.V."/>
            <person name="Gueldener U."/>
            <person name="Muensterkoetter M."/>
            <person name="Nagy L.G."/>
        </authorList>
    </citation>
    <scope>NUCLEOTIDE SEQUENCE [LARGE SCALE GENOMIC DNA]</scope>
    <source>
        <strain evidence="3">C18/9</strain>
    </source>
</reference>
<dbReference type="EMBL" id="FUEG01000002">
    <property type="protein sequence ID" value="SJL00840.1"/>
    <property type="molecule type" value="Genomic_DNA"/>
</dbReference>
<keyword evidence="3" id="KW-1185">Reference proteome</keyword>
<dbReference type="OrthoDB" id="547031at2759"/>
<gene>
    <name evidence="2" type="ORF">ARMOST_04154</name>
</gene>
<feature type="chain" id="PRO_5012650911" evidence="1">
    <location>
        <begin position="20"/>
        <end position="180"/>
    </location>
</feature>
<protein>
    <submittedName>
        <fullName evidence="2">Uncharacterized protein</fullName>
    </submittedName>
</protein>
<dbReference type="AlphaFoldDB" id="A0A284QWJ0"/>